<dbReference type="GO" id="GO:0000162">
    <property type="term" value="P:L-tryptophan biosynthetic process"/>
    <property type="evidence" value="ECO:0007669"/>
    <property type="project" value="TreeGrafter"/>
</dbReference>
<comment type="cofactor">
    <cofactor evidence="1">
        <name>Mg(2+)</name>
        <dbReference type="ChEBI" id="CHEBI:18420"/>
    </cofactor>
</comment>
<evidence type="ECO:0000256" key="1">
    <source>
        <dbReference type="ARBA" id="ARBA00001946"/>
    </source>
</evidence>
<dbReference type="PRINTS" id="PR00095">
    <property type="entry name" value="ANTSNTHASEI"/>
</dbReference>
<evidence type="ECO:0000313" key="9">
    <source>
        <dbReference type="EMBL" id="CAB4547665.1"/>
    </source>
</evidence>
<dbReference type="PANTHER" id="PTHR11236">
    <property type="entry name" value="AMINOBENZOATE/ANTHRANILATE SYNTHASE"/>
    <property type="match status" value="1"/>
</dbReference>
<proteinExistence type="predicted"/>
<dbReference type="Gene3D" id="3.60.120.10">
    <property type="entry name" value="Anthranilate synthase"/>
    <property type="match status" value="1"/>
</dbReference>
<keyword evidence="2" id="KW-0028">Amino-acid biosynthesis</keyword>
<evidence type="ECO:0000256" key="5">
    <source>
        <dbReference type="ARBA" id="ARBA00023141"/>
    </source>
</evidence>
<keyword evidence="3" id="KW-0479">Metal-binding</keyword>
<dbReference type="SUPFAM" id="SSF56322">
    <property type="entry name" value="ADC synthase"/>
    <property type="match status" value="1"/>
</dbReference>
<dbReference type="EMBL" id="CAEZSZ010000002">
    <property type="protein sequence ID" value="CAB4547665.1"/>
    <property type="molecule type" value="Genomic_DNA"/>
</dbReference>
<organism evidence="9">
    <name type="scientific">freshwater metagenome</name>
    <dbReference type="NCBI Taxonomy" id="449393"/>
    <lineage>
        <taxon>unclassified sequences</taxon>
        <taxon>metagenomes</taxon>
        <taxon>ecological metagenomes</taxon>
    </lineage>
</organism>
<evidence type="ECO:0000256" key="4">
    <source>
        <dbReference type="ARBA" id="ARBA00022842"/>
    </source>
</evidence>
<keyword evidence="4" id="KW-0460">Magnesium</keyword>
<dbReference type="InterPro" id="IPR006805">
    <property type="entry name" value="Anth_synth_I_N"/>
</dbReference>
<dbReference type="InterPro" id="IPR005801">
    <property type="entry name" value="ADC_synthase"/>
</dbReference>
<accession>A0A6J6C9C2</accession>
<evidence type="ECO:0000256" key="3">
    <source>
        <dbReference type="ARBA" id="ARBA00022723"/>
    </source>
</evidence>
<reference evidence="9" key="1">
    <citation type="submission" date="2020-05" db="EMBL/GenBank/DDBJ databases">
        <authorList>
            <person name="Chiriac C."/>
            <person name="Salcher M."/>
            <person name="Ghai R."/>
            <person name="Kavagutti S V."/>
        </authorList>
    </citation>
    <scope>NUCLEOTIDE SEQUENCE</scope>
</reference>
<keyword evidence="6" id="KW-0456">Lyase</keyword>
<evidence type="ECO:0000256" key="2">
    <source>
        <dbReference type="ARBA" id="ARBA00022605"/>
    </source>
</evidence>
<dbReference type="AlphaFoldDB" id="A0A6J6C9C2"/>
<evidence type="ECO:0000259" key="8">
    <source>
        <dbReference type="Pfam" id="PF04715"/>
    </source>
</evidence>
<feature type="domain" description="Anthranilate synthase component I N-terminal" evidence="8">
    <location>
        <begin position="32"/>
        <end position="176"/>
    </location>
</feature>
<dbReference type="Pfam" id="PF00425">
    <property type="entry name" value="Chorismate_bind"/>
    <property type="match status" value="1"/>
</dbReference>
<dbReference type="InterPro" id="IPR019999">
    <property type="entry name" value="Anth_synth_I-like"/>
</dbReference>
<keyword evidence="5" id="KW-0057">Aromatic amino acid biosynthesis</keyword>
<feature type="domain" description="Chorismate-utilising enzyme C-terminal" evidence="7">
    <location>
        <begin position="232"/>
        <end position="489"/>
    </location>
</feature>
<dbReference type="GO" id="GO:0046872">
    <property type="term" value="F:metal ion binding"/>
    <property type="evidence" value="ECO:0007669"/>
    <property type="project" value="UniProtKB-KW"/>
</dbReference>
<dbReference type="GO" id="GO:0016829">
    <property type="term" value="F:lyase activity"/>
    <property type="evidence" value="ECO:0007669"/>
    <property type="project" value="UniProtKB-KW"/>
</dbReference>
<protein>
    <submittedName>
        <fullName evidence="9">Unannotated protein</fullName>
    </submittedName>
</protein>
<gene>
    <name evidence="9" type="ORF">UFOPK1561_00035</name>
</gene>
<sequence length="508" mass="54866">MAKVQISLNEAKALSSSRRVIPLVETLFSGSETPLSVFEKLAANLPGSFLLESAQQGVWARYSFIGVSNRGALVQETGSEVKWVSAEGKSPLANSSEILPSRTLDAVAAIQASWNSVPLVGLPPLTSGLVGVMGWDLIREIESLEAPSSKDFESPVLALVMLQDLVVLDHESGSLLLISNIYIDDVVNLDDEYQSACQRIDRMRKGLLKPSEAMISDLDTKQEFDFDHSVSETDYLQAVESAKKYVRTGDVFQVVISKRFDIEVKASALDIYRVLRALNPSPYMYLLNFIDSVGAYSVVGSSPEALVSVVDGRAVTHPIAGSRPRGADAEKDAELEKSLQLDAKEKSEHLMLVDLARNDLLKVCEPESVTVTEFMAVHKFSHIMHLVSTVEGLVSQGVSPVDVFKATFPAGTLSGAPKPRALEIIDELEQSNRGIFGGVVGYFDFAGNADLAIAIRTAFIRGNQAHVQAGAGIVLDSIPASEHQETIDKASAPLRAIAAANAMVRRVD</sequence>
<dbReference type="InterPro" id="IPR015890">
    <property type="entry name" value="Chorismate_C"/>
</dbReference>
<evidence type="ECO:0000256" key="6">
    <source>
        <dbReference type="ARBA" id="ARBA00023239"/>
    </source>
</evidence>
<name>A0A6J6C9C2_9ZZZZ</name>
<evidence type="ECO:0000259" key="7">
    <source>
        <dbReference type="Pfam" id="PF00425"/>
    </source>
</evidence>
<dbReference type="Pfam" id="PF04715">
    <property type="entry name" value="Anth_synt_I_N"/>
    <property type="match status" value="1"/>
</dbReference>
<dbReference type="PANTHER" id="PTHR11236:SF46">
    <property type="entry name" value="ANTHRANILATE SYNTHASE COMPONENT 1"/>
    <property type="match status" value="1"/>
</dbReference>